<organism evidence="4 5">
    <name type="scientific">Phocaeicola vulgatus str. 3775 SL</name>
    <name type="common">B</name>
    <name type="synonym">iv</name>
    <dbReference type="NCBI Taxonomy" id="1339350"/>
    <lineage>
        <taxon>Bacteria</taxon>
        <taxon>Pseudomonadati</taxon>
        <taxon>Bacteroidota</taxon>
        <taxon>Bacteroidia</taxon>
        <taxon>Bacteroidales</taxon>
        <taxon>Bacteroidaceae</taxon>
        <taxon>Phocaeicola</taxon>
    </lineage>
</organism>
<dbReference type="InterPro" id="IPR032149">
    <property type="entry name" value="DUF4988"/>
</dbReference>
<proteinExistence type="predicted"/>
<name>A0A078R8F7_PHOVU</name>
<sequence length="954" mass="105457">MNKKFLSAILFGALMVTSTGTFVSCKDYDDDIDRIDKELSEVKETIASLDSAIKAGKFVQSCNEVTGGYELVFTDGSKITIKNGTNGTDGAAGTTVIPEFRVEGNYWQVSTDKGATWVDVKDTEGNKVPARGQDGEAAGSNVSWVTVDGVEYIKIGDKVTDLKQNNEFPNIAVDAESKTVIVTIDGQNYTLLQEGSAFKGLQTVVYRKQAVDDAEDVCKAYDIYWMENEGSLNPDKDVLFASVPAYASFKVYPGDFSLNNAKFSFVDTYQVRSVAPALTYMEGSAKLENGILSLAILPNEGIGNNTYATSLDVTMYGQYTSASDYFTVSRTHASVKSIVNAFTSTNMKEDEYPAIINADGASYDGKSYGCFDYQGVYNVNDSIDAYISGAAKVWLKSTNISYTRVFRLLDQNEDYTFNGQPIKTRQGIFDFKDNVLSVKSTNQASAIDEYAAIEVTTTVKPQEEGVKEYEVKNVVFIKAVRPAVNPVFGTVALKPLDAKENFTFAYNSSQARIITLDVRNFEAAIEGRDVISNKNKEYCTFITLNKPVYDAGGKLMKYESISDDCNQYYQDNNLSTTIPAKVTDLAKALETVKNEAVLYYKNGGNNADKDSLFLILTPGANFAQFKNMSLLAGASSYGLFGWGATEKMTNGVNTPYAVYNSFVNKLFKVSVDNFSVTYNFDCPIKDEYKSRTIIGTWTKTGGAYSKFIMESNYFDKMYNVVPEDATVEFELDYKKQNAYVQEMMKEQNGIKNIEWTSTNQIVFTPRVDLAKVGTLKVDIYDATAGSAKRVLFATEDWKVEQPILAFTDVVDLKYNNPALATNDQIKIIDLINALNVKATEASYKKWTNLTLKDAVGNTLVKYDVTKIAAEETIAETLYRKNAAGNAVAEATGLEISLDENETDFTYDAATATLTWKGTPEGTVYTHDVNLNITYTHNWGVVTKTFKVTVTRKVQ</sequence>
<feature type="domain" description="DUF4988" evidence="3">
    <location>
        <begin position="93"/>
        <end position="148"/>
    </location>
</feature>
<evidence type="ECO:0000256" key="1">
    <source>
        <dbReference type="SAM" id="Coils"/>
    </source>
</evidence>
<dbReference type="Proteomes" id="UP000028134">
    <property type="component" value="Unassembled WGS sequence"/>
</dbReference>
<dbReference type="RefSeq" id="WP_032945805.1">
    <property type="nucleotide sequence ID" value="NZ_JNHI01000018.1"/>
</dbReference>
<evidence type="ECO:0000259" key="3">
    <source>
        <dbReference type="Pfam" id="PF16378"/>
    </source>
</evidence>
<dbReference type="AlphaFoldDB" id="A0A078R8F7"/>
<keyword evidence="1" id="KW-0175">Coiled coil</keyword>
<gene>
    <name evidence="4" type="ORF">M097_2695</name>
</gene>
<dbReference type="Pfam" id="PF16378">
    <property type="entry name" value="DUF4988"/>
    <property type="match status" value="1"/>
</dbReference>
<evidence type="ECO:0000313" key="5">
    <source>
        <dbReference type="Proteomes" id="UP000028134"/>
    </source>
</evidence>
<comment type="caution">
    <text evidence="4">The sequence shown here is derived from an EMBL/GenBank/DDBJ whole genome shotgun (WGS) entry which is preliminary data.</text>
</comment>
<keyword evidence="2" id="KW-0732">Signal</keyword>
<dbReference type="EMBL" id="JNHI01000018">
    <property type="protein sequence ID" value="KDS30227.1"/>
    <property type="molecule type" value="Genomic_DNA"/>
</dbReference>
<dbReference type="PATRIC" id="fig|1339350.3.peg.2582"/>
<evidence type="ECO:0000313" key="4">
    <source>
        <dbReference type="EMBL" id="KDS30227.1"/>
    </source>
</evidence>
<feature type="signal peptide" evidence="2">
    <location>
        <begin position="1"/>
        <end position="23"/>
    </location>
</feature>
<reference evidence="4 5" key="1">
    <citation type="submission" date="2014-04" db="EMBL/GenBank/DDBJ databases">
        <authorList>
            <person name="Sears C."/>
            <person name="Carroll K."/>
            <person name="Sack B.R."/>
            <person name="Qadri F."/>
            <person name="Myers L.L."/>
            <person name="Chung G.-T."/>
            <person name="Escheverria P."/>
            <person name="Fraser C.M."/>
            <person name="Sadzewicz L."/>
            <person name="Shefchek K.A."/>
            <person name="Tallon L."/>
            <person name="Das S.P."/>
            <person name="Daugherty S."/>
            <person name="Mongodin E.F."/>
        </authorList>
    </citation>
    <scope>NUCLEOTIDE SEQUENCE [LARGE SCALE GENOMIC DNA]</scope>
    <source>
        <strain evidence="5">3775 SL(B) 10 (iv)</strain>
    </source>
</reference>
<evidence type="ECO:0000256" key="2">
    <source>
        <dbReference type="SAM" id="SignalP"/>
    </source>
</evidence>
<feature type="chain" id="PRO_5001744691" description="DUF4988 domain-containing protein" evidence="2">
    <location>
        <begin position="24"/>
        <end position="954"/>
    </location>
</feature>
<protein>
    <recommendedName>
        <fullName evidence="3">DUF4988 domain-containing protein</fullName>
    </recommendedName>
</protein>
<accession>A0A078R8F7</accession>
<feature type="coiled-coil region" evidence="1">
    <location>
        <begin position="25"/>
        <end position="52"/>
    </location>
</feature>
<dbReference type="PROSITE" id="PS51257">
    <property type="entry name" value="PROKAR_LIPOPROTEIN"/>
    <property type="match status" value="1"/>
</dbReference>